<keyword evidence="3" id="KW-0732">Signal</keyword>
<feature type="transmembrane region" description="Helical" evidence="2">
    <location>
        <begin position="1013"/>
        <end position="1034"/>
    </location>
</feature>
<evidence type="ECO:0000256" key="2">
    <source>
        <dbReference type="SAM" id="Phobius"/>
    </source>
</evidence>
<reference evidence="5" key="2">
    <citation type="submission" date="2021-04" db="EMBL/GenBank/DDBJ databases">
        <authorList>
            <person name="Gilroy R."/>
        </authorList>
    </citation>
    <scope>NUCLEOTIDE SEQUENCE</scope>
    <source>
        <strain evidence="5">ChiGjej6B6-1540</strain>
    </source>
</reference>
<feature type="compositionally biased region" description="Acidic residues" evidence="1">
    <location>
        <begin position="500"/>
        <end position="511"/>
    </location>
</feature>
<protein>
    <submittedName>
        <fullName evidence="5">Peptidase</fullName>
    </submittedName>
</protein>
<sequence>MKHPNLKRPAALLCALLLVVSLCPVQAAERTFTIDSPADFYDFASQCVRDAWSQGLTVELTADLTLSHDFTPVPIFQGTFHGNGHTISAVNWSEQGSKVGLFRTLTASAVVEDLTVDGALYPGGSASSVGLIAGENAGTITNCTATGSVNGSAQVGGIAGLNTGTIQRCTNKATLKSVNSTGGITGRNDGTLSDCVNTGAVNTDPSMDAPTDTGGIVGLNPGTVTRCKNEGAVGSAHLGYNTGGIAGRQSGTIANCANSGDILGRKDVGGIVGQFEPYITYTYGVSAADQLDSALSQLSTLMHTFVNQVGALSTSSLSDVQAINDAAGALIDRAQSAGEEGKADLTAAGDSLYQDALSLSGDLDGLLDTAETFQTDGGAALTDLRDAAADLRTAVEAMLEVGGDSLTDSGDALLDTLDDISDAVADMQNAIDSIHRETKALESYLKSLMDALKGGGLPGEAPDLNLTEHLDHIRKAADRLADSVQDLSYRLDKALNGLSDEMEDRGEEASDALDRLSKSSGQLQDATDAFLTQSLDRFRAVNDAAGRIRETVHTYSQTLSDQSQAAMDDIDVHAQTIRDRVNAMTDRATGDTAALQATANGILDQLTAVGDALAALTTAPEFHVEDYDQPLTEGPGLVTGCTVTGTIQGDSNTGGVAGILSPELGEDPEEDFDLGIDSLTVDTTAILRAVVQSCAFDGTVTVKNSCGGGIAGRCEVGALLDCSADAKVETGGDNCGGIVGSTKTPVIRCAVIADLKGGSYVGGIAGWGHDLTDCRAMTQAEASGECVGAIAGQADGTLSGNRYLMEELAGVDGVDLAGQAEGLTWADFSRLDGIPADFLTFSATFMADGKVLSSIPFSYDGTLDLSQVPALPASAAGYSAWPTFPSTHLKRSFTVEVLTQEPADTLSWGGSQPLLLALGSFDPDDVLSARTASSPEALDGNPCSAAYDYTIKGMDPAETVTLRIRTDAPERSQAALLIDGSWVLQNCTVDGSYLVLTAPAEGSVAVFTAPPSILPILFSVLGGVAALALIVLYLRRRIRGAKVTASV</sequence>
<dbReference type="EMBL" id="DXGA01000084">
    <property type="protein sequence ID" value="HIW93693.1"/>
    <property type="molecule type" value="Genomic_DNA"/>
</dbReference>
<evidence type="ECO:0000313" key="5">
    <source>
        <dbReference type="EMBL" id="HIW93693.1"/>
    </source>
</evidence>
<feature type="chain" id="PRO_5039490687" evidence="3">
    <location>
        <begin position="28"/>
        <end position="1047"/>
    </location>
</feature>
<accession>A0A9D1RT24</accession>
<gene>
    <name evidence="5" type="ORF">H9868_04045</name>
</gene>
<comment type="caution">
    <text evidence="5">The sequence shown here is derived from an EMBL/GenBank/DDBJ whole genome shotgun (WGS) entry which is preliminary data.</text>
</comment>
<dbReference type="AlphaFoldDB" id="A0A9D1RT24"/>
<proteinExistence type="predicted"/>
<feature type="region of interest" description="Disordered" evidence="1">
    <location>
        <begin position="499"/>
        <end position="520"/>
    </location>
</feature>
<dbReference type="InterPro" id="IPR011493">
    <property type="entry name" value="GLUG"/>
</dbReference>
<dbReference type="Gene3D" id="1.20.120.20">
    <property type="entry name" value="Apolipoprotein"/>
    <property type="match status" value="1"/>
</dbReference>
<keyword evidence="2" id="KW-1133">Transmembrane helix</keyword>
<name>A0A9D1RT24_9FIRM</name>
<feature type="signal peptide" evidence="3">
    <location>
        <begin position="1"/>
        <end position="27"/>
    </location>
</feature>
<keyword evidence="2" id="KW-0472">Membrane</keyword>
<organism evidence="5 6">
    <name type="scientific">Candidatus Flavonifractor merdipullorum</name>
    <dbReference type="NCBI Taxonomy" id="2838590"/>
    <lineage>
        <taxon>Bacteria</taxon>
        <taxon>Bacillati</taxon>
        <taxon>Bacillota</taxon>
        <taxon>Clostridia</taxon>
        <taxon>Eubacteriales</taxon>
        <taxon>Oscillospiraceae</taxon>
        <taxon>Flavonifractor</taxon>
    </lineage>
</organism>
<evidence type="ECO:0000256" key="3">
    <source>
        <dbReference type="SAM" id="SignalP"/>
    </source>
</evidence>
<dbReference type="Proteomes" id="UP000824192">
    <property type="component" value="Unassembled WGS sequence"/>
</dbReference>
<dbReference type="Pfam" id="PF07581">
    <property type="entry name" value="Glug"/>
    <property type="match status" value="1"/>
</dbReference>
<keyword evidence="2" id="KW-0812">Transmembrane</keyword>
<feature type="domain" description="GLUG" evidence="4">
    <location>
        <begin position="126"/>
        <end position="150"/>
    </location>
</feature>
<dbReference type="Gene3D" id="2.160.20.110">
    <property type="match status" value="3"/>
</dbReference>
<reference evidence="5" key="1">
    <citation type="journal article" date="2021" name="PeerJ">
        <title>Extensive microbial diversity within the chicken gut microbiome revealed by metagenomics and culture.</title>
        <authorList>
            <person name="Gilroy R."/>
            <person name="Ravi A."/>
            <person name="Getino M."/>
            <person name="Pursley I."/>
            <person name="Horton D.L."/>
            <person name="Alikhan N.F."/>
            <person name="Baker D."/>
            <person name="Gharbi K."/>
            <person name="Hall N."/>
            <person name="Watson M."/>
            <person name="Adriaenssens E.M."/>
            <person name="Foster-Nyarko E."/>
            <person name="Jarju S."/>
            <person name="Secka A."/>
            <person name="Antonio M."/>
            <person name="Oren A."/>
            <person name="Chaudhuri R.R."/>
            <person name="La Ragione R."/>
            <person name="Hildebrand F."/>
            <person name="Pallen M.J."/>
        </authorList>
    </citation>
    <scope>NUCLEOTIDE SEQUENCE</scope>
    <source>
        <strain evidence="5">ChiGjej6B6-1540</strain>
    </source>
</reference>
<evidence type="ECO:0000259" key="4">
    <source>
        <dbReference type="Pfam" id="PF07581"/>
    </source>
</evidence>
<evidence type="ECO:0000313" key="6">
    <source>
        <dbReference type="Proteomes" id="UP000824192"/>
    </source>
</evidence>
<evidence type="ECO:0000256" key="1">
    <source>
        <dbReference type="SAM" id="MobiDB-lite"/>
    </source>
</evidence>